<dbReference type="Proteomes" id="UP001241935">
    <property type="component" value="Unassembled WGS sequence"/>
</dbReference>
<dbReference type="Proteomes" id="UP000555322">
    <property type="component" value="Unassembled WGS sequence"/>
</dbReference>
<reference evidence="4 5" key="1">
    <citation type="submission" date="2020-04" db="EMBL/GenBank/DDBJ databases">
        <title>Acinetobacter Taxon 24.</title>
        <authorList>
            <person name="Nemec A."/>
            <person name="Radolfova-Krizova L."/>
            <person name="Higgins P.G."/>
            <person name="Spanelova P."/>
        </authorList>
    </citation>
    <scope>NUCLEOTIDE SEQUENCE [LARGE SCALE GENOMIC DNA]</scope>
    <source>
        <strain evidence="4 5">ANC 5084</strain>
    </source>
</reference>
<geneLocation type="plasmid" evidence="3">
    <name>unnamed3</name>
</geneLocation>
<evidence type="ECO:0000313" key="5">
    <source>
        <dbReference type="Proteomes" id="UP000555322"/>
    </source>
</evidence>
<dbReference type="GO" id="GO:0006270">
    <property type="term" value="P:DNA replication initiation"/>
    <property type="evidence" value="ECO:0007669"/>
    <property type="project" value="InterPro"/>
</dbReference>
<comment type="similarity">
    <text evidence="1">Belongs to the initiator RepB protein family.</text>
</comment>
<dbReference type="EMBL" id="JASKNE010000008">
    <property type="protein sequence ID" value="MDK1685370.1"/>
    <property type="molecule type" value="Genomic_DNA"/>
</dbReference>
<dbReference type="SUPFAM" id="SSF46785">
    <property type="entry name" value="Winged helix' DNA-binding domain"/>
    <property type="match status" value="2"/>
</dbReference>
<evidence type="ECO:0000313" key="3">
    <source>
        <dbReference type="EMBL" id="MDK1685370.1"/>
    </source>
</evidence>
<evidence type="ECO:0000256" key="1">
    <source>
        <dbReference type="ARBA" id="ARBA00038283"/>
    </source>
</evidence>
<keyword evidence="3" id="KW-0614">Plasmid</keyword>
<name>A0AAW6UYV7_9GAMM</name>
<dbReference type="GO" id="GO:0003887">
    <property type="term" value="F:DNA-directed DNA polymerase activity"/>
    <property type="evidence" value="ECO:0007669"/>
    <property type="project" value="InterPro"/>
</dbReference>
<keyword evidence="5" id="KW-1185">Reference proteome</keyword>
<dbReference type="NCBIfam" id="NF038290">
    <property type="entry name" value="repM_Acin"/>
    <property type="match status" value="1"/>
</dbReference>
<dbReference type="AlphaFoldDB" id="A0AAW6UYV7"/>
<feature type="domain" description="Initiator Rep protein WH1" evidence="2">
    <location>
        <begin position="13"/>
        <end position="162"/>
    </location>
</feature>
<evidence type="ECO:0000313" key="4">
    <source>
        <dbReference type="EMBL" id="NNH27829.1"/>
    </source>
</evidence>
<dbReference type="InterPro" id="IPR036390">
    <property type="entry name" value="WH_DNA-bd_sf"/>
</dbReference>
<dbReference type="RefSeq" id="WP_171537236.1">
    <property type="nucleotide sequence ID" value="NZ_JABERJ010000050.1"/>
</dbReference>
<accession>A0AAW6UYV7</accession>
<sequence>MSRSENLDMSILVSKANDLVKAHYKMTVVEHRLFNIALSKIRSNNITLDNNVPITISAHEYADLFSDTIDGGYKALRTAVDTLFERQFTLEREISNTKKHVRTYRFIQMKGYLEGEARIEIQFANDVLPFVSELANKFTQIDLQHTVDLSSQYANRLYEILKEVQNYKEQKVFLELDDLRSRFGIQNKYKTMSNLKDNVLDLAVTQINKSKACDIYNLQYTNKKAGKKIIGFEFTYKIRKQPKKSDIAIQPIVLKMTDSQRYLFANKLSELAEMNKYSQGTENYSQFAVRIAEMLQDPLKIEELLPYLKKVGFNTK</sequence>
<gene>
    <name evidence="3" type="primary">repM</name>
    <name evidence="4" type="ORF">HLH15_15470</name>
    <name evidence="3" type="ORF">QOR41_16550</name>
</gene>
<dbReference type="Pfam" id="PF01051">
    <property type="entry name" value="Rep3_N"/>
    <property type="match status" value="1"/>
</dbReference>
<evidence type="ECO:0000259" key="2">
    <source>
        <dbReference type="Pfam" id="PF01051"/>
    </source>
</evidence>
<proteinExistence type="inferred from homology"/>
<dbReference type="Pfam" id="PF21205">
    <property type="entry name" value="Rep3_C"/>
    <property type="match status" value="1"/>
</dbReference>
<dbReference type="InterPro" id="IPR036388">
    <property type="entry name" value="WH-like_DNA-bd_sf"/>
</dbReference>
<dbReference type="InterPro" id="IPR000525">
    <property type="entry name" value="Initiator_Rep_WH1"/>
</dbReference>
<comment type="caution">
    <text evidence="3">The sequence shown here is derived from an EMBL/GenBank/DDBJ whole genome shotgun (WGS) entry which is preliminary data.</text>
</comment>
<dbReference type="Gene3D" id="1.10.10.10">
    <property type="entry name" value="Winged helix-like DNA-binding domain superfamily/Winged helix DNA-binding domain"/>
    <property type="match status" value="2"/>
</dbReference>
<evidence type="ECO:0000313" key="6">
    <source>
        <dbReference type="Proteomes" id="UP001241935"/>
    </source>
</evidence>
<dbReference type="EMBL" id="JABERJ010000050">
    <property type="protein sequence ID" value="NNH27829.1"/>
    <property type="molecule type" value="Genomic_DNA"/>
</dbReference>
<reference evidence="3" key="2">
    <citation type="submission" date="2023-04" db="EMBL/GenBank/DDBJ databases">
        <title>The environmental microbiomes in feedlot watering bowls are a reservoir of florfenicol resistance for bovine respiratory disease pathogens.</title>
        <authorList>
            <person name="Kos D.W."/>
            <person name="Ruzzini A.C."/>
            <person name="Schreiner B."/>
            <person name="Jelinski M.D."/>
        </authorList>
    </citation>
    <scope>NUCLEOTIDE SEQUENCE</scope>
    <source>
        <strain evidence="3">WB3</strain>
        <plasmid evidence="3">unnamed3</plasmid>
    </source>
</reference>
<organism evidence="3 6">
    <name type="scientific">Acinetobacter terrestris</name>
    <dbReference type="NCBI Taxonomy" id="2529843"/>
    <lineage>
        <taxon>Bacteria</taxon>
        <taxon>Pseudomonadati</taxon>
        <taxon>Pseudomonadota</taxon>
        <taxon>Gammaproteobacteria</taxon>
        <taxon>Moraxellales</taxon>
        <taxon>Moraxellaceae</taxon>
        <taxon>Acinetobacter</taxon>
        <taxon>Acinetobacter Taxon 24</taxon>
    </lineage>
</organism>
<protein>
    <submittedName>
        <fullName evidence="3 4">Replication initiation protein</fullName>
    </submittedName>
</protein>